<dbReference type="EMBL" id="CM055107">
    <property type="protein sequence ID" value="KAJ7527609.1"/>
    <property type="molecule type" value="Genomic_DNA"/>
</dbReference>
<sequence length="92" mass="10502">MGGFLTDVPDFQNSLEVQEAAKFAVDEHNRKHNAGLVYSKVVHAQSQVVAGSMFHLTVEALHEEKPKLFHAKVWTKPWENHISLQEFKPVHE</sequence>
<protein>
    <submittedName>
        <fullName evidence="1">Uncharacterized protein</fullName>
    </submittedName>
</protein>
<name>A0ACC2BCV1_DIPCM</name>
<gene>
    <name evidence="1" type="ORF">O6H91_16G063200</name>
</gene>
<organism evidence="1 2">
    <name type="scientific">Diphasiastrum complanatum</name>
    <name type="common">Issler's clubmoss</name>
    <name type="synonym">Lycopodium complanatum</name>
    <dbReference type="NCBI Taxonomy" id="34168"/>
    <lineage>
        <taxon>Eukaryota</taxon>
        <taxon>Viridiplantae</taxon>
        <taxon>Streptophyta</taxon>
        <taxon>Embryophyta</taxon>
        <taxon>Tracheophyta</taxon>
        <taxon>Lycopodiopsida</taxon>
        <taxon>Lycopodiales</taxon>
        <taxon>Lycopodiaceae</taxon>
        <taxon>Lycopodioideae</taxon>
        <taxon>Diphasiastrum</taxon>
    </lineage>
</organism>
<reference evidence="2" key="1">
    <citation type="journal article" date="2024" name="Proc. Natl. Acad. Sci. U.S.A.">
        <title>Extraordinary preservation of gene collinearity over three hundred million years revealed in homosporous lycophytes.</title>
        <authorList>
            <person name="Li C."/>
            <person name="Wickell D."/>
            <person name="Kuo L.Y."/>
            <person name="Chen X."/>
            <person name="Nie B."/>
            <person name="Liao X."/>
            <person name="Peng D."/>
            <person name="Ji J."/>
            <person name="Jenkins J."/>
            <person name="Williams M."/>
            <person name="Shu S."/>
            <person name="Plott C."/>
            <person name="Barry K."/>
            <person name="Rajasekar S."/>
            <person name="Grimwood J."/>
            <person name="Han X."/>
            <person name="Sun S."/>
            <person name="Hou Z."/>
            <person name="He W."/>
            <person name="Dai G."/>
            <person name="Sun C."/>
            <person name="Schmutz J."/>
            <person name="Leebens-Mack J.H."/>
            <person name="Li F.W."/>
            <person name="Wang L."/>
        </authorList>
    </citation>
    <scope>NUCLEOTIDE SEQUENCE [LARGE SCALE GENOMIC DNA]</scope>
    <source>
        <strain evidence="2">cv. PW_Plant_1</strain>
    </source>
</reference>
<keyword evidence="2" id="KW-1185">Reference proteome</keyword>
<evidence type="ECO:0000313" key="2">
    <source>
        <dbReference type="Proteomes" id="UP001162992"/>
    </source>
</evidence>
<comment type="caution">
    <text evidence="1">The sequence shown here is derived from an EMBL/GenBank/DDBJ whole genome shotgun (WGS) entry which is preliminary data.</text>
</comment>
<evidence type="ECO:0000313" key="1">
    <source>
        <dbReference type="EMBL" id="KAJ7527609.1"/>
    </source>
</evidence>
<accession>A0ACC2BCV1</accession>
<proteinExistence type="predicted"/>
<dbReference type="Proteomes" id="UP001162992">
    <property type="component" value="Chromosome 16"/>
</dbReference>